<dbReference type="Pfam" id="PF00078">
    <property type="entry name" value="RVT_1"/>
    <property type="match status" value="1"/>
</dbReference>
<dbReference type="PROSITE" id="PS01359">
    <property type="entry name" value="ZF_PHD_1"/>
    <property type="match status" value="1"/>
</dbReference>
<evidence type="ECO:0000313" key="10">
    <source>
        <dbReference type="Proteomes" id="UP001186944"/>
    </source>
</evidence>
<dbReference type="Pfam" id="PF14529">
    <property type="entry name" value="Exo_endo_phos_2"/>
    <property type="match status" value="1"/>
</dbReference>
<dbReference type="GO" id="GO:0003824">
    <property type="term" value="F:catalytic activity"/>
    <property type="evidence" value="ECO:0007669"/>
    <property type="project" value="InterPro"/>
</dbReference>
<dbReference type="CDD" id="cd01650">
    <property type="entry name" value="RT_nLTR_like"/>
    <property type="match status" value="1"/>
</dbReference>
<dbReference type="SUPFAM" id="SSF56219">
    <property type="entry name" value="DNase I-like"/>
    <property type="match status" value="1"/>
</dbReference>
<proteinExistence type="predicted"/>
<dbReference type="AlphaFoldDB" id="A0AA88YDH2"/>
<dbReference type="CDD" id="cd15489">
    <property type="entry name" value="PHD_SF"/>
    <property type="match status" value="1"/>
</dbReference>
<dbReference type="InterPro" id="IPR000477">
    <property type="entry name" value="RT_dom"/>
</dbReference>
<dbReference type="SUPFAM" id="SSF57903">
    <property type="entry name" value="FYVE/PHD zinc finger"/>
    <property type="match status" value="1"/>
</dbReference>
<dbReference type="InterPro" id="IPR005135">
    <property type="entry name" value="Endo/exonuclease/phosphatase"/>
</dbReference>
<dbReference type="Proteomes" id="UP001186944">
    <property type="component" value="Unassembled WGS sequence"/>
</dbReference>
<feature type="region of interest" description="Disordered" evidence="5">
    <location>
        <begin position="195"/>
        <end position="218"/>
    </location>
</feature>
<dbReference type="InterPro" id="IPR011011">
    <property type="entry name" value="Znf_FYVE_PHD"/>
</dbReference>
<feature type="domain" description="PHD-type" evidence="7">
    <location>
        <begin position="109"/>
        <end position="163"/>
    </location>
</feature>
<feature type="signal peptide" evidence="6">
    <location>
        <begin position="1"/>
        <end position="21"/>
    </location>
</feature>
<evidence type="ECO:0000256" key="3">
    <source>
        <dbReference type="ARBA" id="ARBA00022833"/>
    </source>
</evidence>
<feature type="domain" description="Reverse transcriptase" evidence="8">
    <location>
        <begin position="712"/>
        <end position="978"/>
    </location>
</feature>
<feature type="chain" id="PRO_5041721135" evidence="6">
    <location>
        <begin position="22"/>
        <end position="1169"/>
    </location>
</feature>
<sequence length="1169" mass="135058">MNVKHCVSFYLFLNLLASYVGLDHQTSCIIHRPRENLHVKEQSYLSSTTLRLAEGNKFRVGTSTISYHLIRDIQTKTWKADRQVLLYLFTLLLSNSYAPEPNPGPRSPKYPCGVCSKAVSWKTPGVCCDQCNKWYHKECMGMNTLVYHGLQNVSWECDNCGLPNFSSCIFDTSVVTTQNSFEPLSQSSIDMSLHDFGSPTATSSPKHKPVKPQNHSNQRRSDIPLRIIVMNCQSIKNKRPELDNLVESIKPDVVIGNESWLHKDIQSSEVFPTGYASYRRDRKNDPHGGVFILVSDKYLSTEPPDLKRDDHYEQLWVKVQVKGTPDLYIGSFYKPPNETDDECLIQLDRTIQSIRQSENANIWLGGDFNLGGIDWDNYALKSKSQNTRQCKQLIDLCQDNYLEQVVQQPTHMTNTSQTILDLFFTNNSSLINKVEVIPGISDHEIVYVESSLRPKKVKKPPRKIYLYNKANIDEIKAKLNNIDIQKNTQHEENKSANSINTIWNDFKNKVLNIMNESIPTKTINNSKRRQPWINKEIKSMIRKRNKLFKRLKQNQNTKVIQKYKDIKHQIQKETRKAYWTYLENIICYDENTESHQKQKKFWNYVRNTKKDNSGVAPLRSEGLLIDDPKQKADLLNKQYHSVFTPENQDEHPPTLNDNYPSMAEIIVTSYGLEKLLKNLDHTKATGPDELPARILKQFASELSPHLAYIFNRSLTWGDVPDDWRHANVIPIFKKGEKYLASNYRPVSLTCICCKLLEHIVVSNILNHLDHFDILVDCQHGFRAKRSCETQLLTLCHELISNLHSGIQTDLVILDFSKAFDKVPHRKLLRKLDNYGIRGNTWNWVSAFLSNRLQQVVLDGEASCQMPVVSGVPQGSVLGPLLFLIFINDLPACVNSKTRLFADDCILYRPIYNNDDILILQNDLYSLASWEKNWGMQFHPEKCNSMSITRSRSPFKSTYTLKGHQLEPVNTAKYLGITLSSNMSWDCHINNISSKANKILGFLKRNLKIKQEHTKSLAYKSLVRSNLEYCSSVWSPHTKTNIKRLEDVQRRAARYVTNRYLNKSSVSSMIDHLNWQSLETRRNISRVTMFYKLTHNLVAINPTIYLTQNTFSRTRSTNSQQYQIFSTRTDYYKYSFFPFTVVLWNSLPNSIIHAPSLDQFKSLVQNHNFC</sequence>
<keyword evidence="10" id="KW-1185">Reference proteome</keyword>
<evidence type="ECO:0000256" key="6">
    <source>
        <dbReference type="SAM" id="SignalP"/>
    </source>
</evidence>
<dbReference type="InterPro" id="IPR013083">
    <property type="entry name" value="Znf_RING/FYVE/PHD"/>
</dbReference>
<dbReference type="SMART" id="SM00249">
    <property type="entry name" value="PHD"/>
    <property type="match status" value="1"/>
</dbReference>
<protein>
    <submittedName>
        <fullName evidence="9">Uncharacterized protein</fullName>
    </submittedName>
</protein>
<keyword evidence="2 4" id="KW-0863">Zinc-finger</keyword>
<keyword evidence="6" id="KW-0732">Signal</keyword>
<keyword evidence="3" id="KW-0862">Zinc</keyword>
<gene>
    <name evidence="9" type="ORF">FSP39_002638</name>
</gene>
<dbReference type="InterPro" id="IPR019787">
    <property type="entry name" value="Znf_PHD-finger"/>
</dbReference>
<comment type="caution">
    <text evidence="9">The sequence shown here is derived from an EMBL/GenBank/DDBJ whole genome shotgun (WGS) entry which is preliminary data.</text>
</comment>
<accession>A0AA88YDH2</accession>
<name>A0AA88YDH2_PINIB</name>
<dbReference type="EMBL" id="VSWD01000008">
    <property type="protein sequence ID" value="KAK3094506.1"/>
    <property type="molecule type" value="Genomic_DNA"/>
</dbReference>
<evidence type="ECO:0000256" key="2">
    <source>
        <dbReference type="ARBA" id="ARBA00022771"/>
    </source>
</evidence>
<evidence type="ECO:0000259" key="8">
    <source>
        <dbReference type="PROSITE" id="PS50878"/>
    </source>
</evidence>
<dbReference type="InterPro" id="IPR036691">
    <property type="entry name" value="Endo/exonu/phosph_ase_sf"/>
</dbReference>
<dbReference type="PROSITE" id="PS50878">
    <property type="entry name" value="RT_POL"/>
    <property type="match status" value="1"/>
</dbReference>
<evidence type="ECO:0000313" key="9">
    <source>
        <dbReference type="EMBL" id="KAK3094506.1"/>
    </source>
</evidence>
<dbReference type="InterPro" id="IPR001965">
    <property type="entry name" value="Znf_PHD"/>
</dbReference>
<dbReference type="GO" id="GO:0007508">
    <property type="term" value="P:larval heart development"/>
    <property type="evidence" value="ECO:0007669"/>
    <property type="project" value="TreeGrafter"/>
</dbReference>
<dbReference type="InterPro" id="IPR043502">
    <property type="entry name" value="DNA/RNA_pol_sf"/>
</dbReference>
<dbReference type="PROSITE" id="PS50016">
    <property type="entry name" value="ZF_PHD_2"/>
    <property type="match status" value="1"/>
</dbReference>
<dbReference type="GO" id="GO:0008270">
    <property type="term" value="F:zinc ion binding"/>
    <property type="evidence" value="ECO:0007669"/>
    <property type="project" value="UniProtKB-KW"/>
</dbReference>
<dbReference type="Gene3D" id="3.60.10.10">
    <property type="entry name" value="Endonuclease/exonuclease/phosphatase"/>
    <property type="match status" value="1"/>
</dbReference>
<dbReference type="SUPFAM" id="SSF56672">
    <property type="entry name" value="DNA/RNA polymerases"/>
    <property type="match status" value="1"/>
</dbReference>
<evidence type="ECO:0000256" key="4">
    <source>
        <dbReference type="PROSITE-ProRule" id="PRU00146"/>
    </source>
</evidence>
<dbReference type="GO" id="GO:0061343">
    <property type="term" value="P:cell adhesion involved in heart morphogenesis"/>
    <property type="evidence" value="ECO:0007669"/>
    <property type="project" value="TreeGrafter"/>
</dbReference>
<dbReference type="InterPro" id="IPR019786">
    <property type="entry name" value="Zinc_finger_PHD-type_CS"/>
</dbReference>
<dbReference type="PANTHER" id="PTHR33395:SF22">
    <property type="entry name" value="REVERSE TRANSCRIPTASE DOMAIN-CONTAINING PROTEIN"/>
    <property type="match status" value="1"/>
</dbReference>
<reference evidence="9" key="1">
    <citation type="submission" date="2019-08" db="EMBL/GenBank/DDBJ databases">
        <title>The improved chromosome-level genome for the pearl oyster Pinctada fucata martensii using PacBio sequencing and Hi-C.</title>
        <authorList>
            <person name="Zheng Z."/>
        </authorList>
    </citation>
    <scope>NUCLEOTIDE SEQUENCE</scope>
    <source>
        <strain evidence="9">ZZ-2019</strain>
        <tissue evidence="9">Adductor muscle</tissue>
    </source>
</reference>
<keyword evidence="1" id="KW-0479">Metal-binding</keyword>
<evidence type="ECO:0000256" key="1">
    <source>
        <dbReference type="ARBA" id="ARBA00022723"/>
    </source>
</evidence>
<evidence type="ECO:0000256" key="5">
    <source>
        <dbReference type="SAM" id="MobiDB-lite"/>
    </source>
</evidence>
<dbReference type="PANTHER" id="PTHR33395">
    <property type="entry name" value="TRANSCRIPTASE, PUTATIVE-RELATED-RELATED"/>
    <property type="match status" value="1"/>
</dbReference>
<dbReference type="GO" id="GO:0031012">
    <property type="term" value="C:extracellular matrix"/>
    <property type="evidence" value="ECO:0007669"/>
    <property type="project" value="TreeGrafter"/>
</dbReference>
<organism evidence="9 10">
    <name type="scientific">Pinctada imbricata</name>
    <name type="common">Atlantic pearl-oyster</name>
    <name type="synonym">Pinctada martensii</name>
    <dbReference type="NCBI Taxonomy" id="66713"/>
    <lineage>
        <taxon>Eukaryota</taxon>
        <taxon>Metazoa</taxon>
        <taxon>Spiralia</taxon>
        <taxon>Lophotrochozoa</taxon>
        <taxon>Mollusca</taxon>
        <taxon>Bivalvia</taxon>
        <taxon>Autobranchia</taxon>
        <taxon>Pteriomorphia</taxon>
        <taxon>Pterioida</taxon>
        <taxon>Pterioidea</taxon>
        <taxon>Pteriidae</taxon>
        <taxon>Pinctada</taxon>
    </lineage>
</organism>
<dbReference type="Gene3D" id="3.30.40.10">
    <property type="entry name" value="Zinc/RING finger domain, C3HC4 (zinc finger)"/>
    <property type="match status" value="1"/>
</dbReference>
<evidence type="ECO:0000259" key="7">
    <source>
        <dbReference type="PROSITE" id="PS50016"/>
    </source>
</evidence>